<reference evidence="1 2" key="1">
    <citation type="submission" date="2021-08" db="EMBL/GenBank/DDBJ databases">
        <authorList>
            <person name="Tuo L."/>
        </authorList>
    </citation>
    <scope>NUCLEOTIDE SEQUENCE [LARGE SCALE GENOMIC DNA]</scope>
    <source>
        <strain evidence="1 2">JCM 31229</strain>
    </source>
</reference>
<dbReference type="EMBL" id="JAINVV010000004">
    <property type="protein sequence ID" value="MBY8822328.1"/>
    <property type="molecule type" value="Genomic_DNA"/>
</dbReference>
<proteinExistence type="predicted"/>
<sequence>MKGESAGRILIAACAVTIVGALAGAGLGSFAAGGVPLRIAERDDGDQPLGRPEAMIADRAETAYTGPPPIIPTVCEGCGPSLQERKAMARDRAIEAEMARNEALLRRGYAEDARFDAEMAAPAIERAGDPAAVSAPIAFRLTGASATLAEAADAPR</sequence>
<dbReference type="Proteomes" id="UP000706039">
    <property type="component" value="Unassembled WGS sequence"/>
</dbReference>
<name>A0ABS7PM51_9SPHN</name>
<comment type="caution">
    <text evidence="1">The sequence shown here is derived from an EMBL/GenBank/DDBJ whole genome shotgun (WGS) entry which is preliminary data.</text>
</comment>
<accession>A0ABS7PM51</accession>
<organism evidence="1 2">
    <name type="scientific">Sphingomonas colocasiae</name>
    <dbReference type="NCBI Taxonomy" id="1848973"/>
    <lineage>
        <taxon>Bacteria</taxon>
        <taxon>Pseudomonadati</taxon>
        <taxon>Pseudomonadota</taxon>
        <taxon>Alphaproteobacteria</taxon>
        <taxon>Sphingomonadales</taxon>
        <taxon>Sphingomonadaceae</taxon>
        <taxon>Sphingomonas</taxon>
    </lineage>
</organism>
<dbReference type="RefSeq" id="WP_222989420.1">
    <property type="nucleotide sequence ID" value="NZ_JAINVV010000004.1"/>
</dbReference>
<keyword evidence="2" id="KW-1185">Reference proteome</keyword>
<evidence type="ECO:0000313" key="2">
    <source>
        <dbReference type="Proteomes" id="UP000706039"/>
    </source>
</evidence>
<gene>
    <name evidence="1" type="ORF">K7G82_08500</name>
</gene>
<protein>
    <submittedName>
        <fullName evidence="1">Uncharacterized protein</fullName>
    </submittedName>
</protein>
<evidence type="ECO:0000313" key="1">
    <source>
        <dbReference type="EMBL" id="MBY8822328.1"/>
    </source>
</evidence>